<comment type="subcellular location">
    <subcellularLocation>
        <location evidence="1">Cell membrane</location>
        <topology evidence="1">Multi-pass membrane protein</topology>
    </subcellularLocation>
    <subcellularLocation>
        <location evidence="9">Membrane</location>
        <topology evidence="9">Multi-pass membrane protein</topology>
    </subcellularLocation>
</comment>
<evidence type="ECO:0000259" key="12">
    <source>
        <dbReference type="Pfam" id="PF00361"/>
    </source>
</evidence>
<feature type="transmembrane region" description="Helical" evidence="11">
    <location>
        <begin position="741"/>
        <end position="760"/>
    </location>
</feature>
<keyword evidence="4" id="KW-1003">Cell membrane</keyword>
<dbReference type="Pfam" id="PF13244">
    <property type="entry name" value="MbhD"/>
    <property type="match status" value="1"/>
</dbReference>
<dbReference type="InterPro" id="IPR046806">
    <property type="entry name" value="MrpA_C/MbhE"/>
</dbReference>
<dbReference type="InterPro" id="IPR050616">
    <property type="entry name" value="CPA3_Na-H_Antiporter_A"/>
</dbReference>
<dbReference type="Pfam" id="PF00662">
    <property type="entry name" value="Proton_antipo_N"/>
    <property type="match status" value="1"/>
</dbReference>
<evidence type="ECO:0000256" key="11">
    <source>
        <dbReference type="SAM" id="Phobius"/>
    </source>
</evidence>
<dbReference type="Pfam" id="PF00361">
    <property type="entry name" value="Proton_antipo_M"/>
    <property type="match status" value="1"/>
</dbReference>
<feature type="transmembrane region" description="Helical" evidence="11">
    <location>
        <begin position="685"/>
        <end position="705"/>
    </location>
</feature>
<reference evidence="18" key="2">
    <citation type="submission" date="2016-01" db="EMBL/GenBank/DDBJ databases">
        <title>First complete genome sequence of a species in the genus Microterricola, an extremophilic cold active enzyme producing strain ERGS5:02 isolated from Sikkim Himalaya.</title>
        <authorList>
            <person name="Kumar R."/>
            <person name="Singh D."/>
            <person name="Swarnkar M.K."/>
        </authorList>
    </citation>
    <scope>NUCLEOTIDE SEQUENCE [LARGE SCALE GENOMIC DNA]</scope>
    <source>
        <strain evidence="18">ERGS5:02</strain>
    </source>
</reference>
<dbReference type="NCBIfam" id="NF009284">
    <property type="entry name" value="PRK12644.1"/>
    <property type="match status" value="1"/>
</dbReference>
<evidence type="ECO:0000256" key="8">
    <source>
        <dbReference type="ARBA" id="ARBA00023136"/>
    </source>
</evidence>
<evidence type="ECO:0000256" key="9">
    <source>
        <dbReference type="RuleBase" id="RU000320"/>
    </source>
</evidence>
<evidence type="ECO:0000259" key="15">
    <source>
        <dbReference type="Pfam" id="PF13244"/>
    </source>
</evidence>
<keyword evidence="3" id="KW-0050">Antiport</keyword>
<protein>
    <submittedName>
        <fullName evidence="17">Cation:proton antiporter</fullName>
    </submittedName>
</protein>
<feature type="transmembrane region" description="Helical" evidence="11">
    <location>
        <begin position="105"/>
        <end position="123"/>
    </location>
</feature>
<dbReference type="AlphaFoldDB" id="A0A0X8E4M4"/>
<feature type="transmembrane region" description="Helical" evidence="11">
    <location>
        <begin position="647"/>
        <end position="665"/>
    </location>
</feature>
<feature type="domain" description="MrpA C-terminal/MbhD" evidence="15">
    <location>
        <begin position="606"/>
        <end position="670"/>
    </location>
</feature>
<keyword evidence="8 11" id="KW-0472">Membrane</keyword>
<feature type="transmembrane region" description="Helical" evidence="11">
    <location>
        <begin position="203"/>
        <end position="226"/>
    </location>
</feature>
<dbReference type="GO" id="GO:0005886">
    <property type="term" value="C:plasma membrane"/>
    <property type="evidence" value="ECO:0007669"/>
    <property type="project" value="UniProtKB-SubCell"/>
</dbReference>
<sequence length="977" mass="102516">MIFSLVAVGILALATPLLTRWLKARVFWLIALAPAALFVVTLMQAPGVLAGTPITQVYPWIPQLGIELSFRLDPLALLLALIVTGVGALVLAYCARYFSDDEPGLGRFASLLLAFAGVMYGLVTSDDVIVMFVFWEATSVLSYLLIGHNTGRKSSRGAALQALTVTTFGGLAMLVGIVMLAMASGTTSLTEIIANPVGGAFGQVAIVLVLLGALSKSALVPFHFWLPAAMAAPTPVSAYLHAAAMVKAGIYIIARFAPGYAEQPLWQPILVTVGVLTMLVGGWRAMRQYDLKLLLAYGTVSQLGFLTIMLGFGTRAAALAGGALLLAHALYKATLFLVVGIIDHATGTRDWRKLSGLGRRMPVLAVIASIAVASMAGLPPLLGFVAKESVFGSLLEATSGDAGTSVFWAWVALIGVVVGSVLTVAYSLRFIWGAFSTKPDVGTISLHQTGFGILTAPLVLSVATIGFGVAAGVVDALVAPYADTLPGPHDQHLALWHGFEPALAISAGVLLLGLVLMLRRRQVGRLQAKLPQTLDAGREYVQIMRALDRFAARLTTRIQRGGLPAYLAVIIGVFVLGLGLSAAMNRSWPEGVVPWDYAVQPFIALVMGMAAIGAAIAGHRMTAVLLVGVTGYGLVLLFAMGGAPDLALTQALVETLTVVVFVLVLRRLPQQIAARNKAVHKGFRAILGILAGTVMAVIAVIALGAREAASISAGLPGLAAEAHGKNIVNVMLVDIRAWDTMGEIAVLVAVATGVASLVFISGRAAPVERMEGGGERRNRPVLNASAVSRQTWLLAGRTLSPQNRSIIIEVLVRLLFHPAIIVSVYLLFVGHNQPGGGFAGGLLAGLALVARYLAGGRYELAEAVPIDAGKLLGTGLLLAVGTALSSMFFGLQVLESSWFEASIPVLGEISIGTSTLFDIGVYLVVFGLVLDILRSLGSEVDRQQEDQEEDDEEAEYARPSSSHTDPAKPNPAEGASS</sequence>
<proteinExistence type="predicted"/>
<dbReference type="Proteomes" id="UP000058305">
    <property type="component" value="Chromosome"/>
</dbReference>
<feature type="transmembrane region" description="Helical" evidence="11">
    <location>
        <begin position="293"/>
        <end position="312"/>
    </location>
</feature>
<keyword evidence="6 11" id="KW-1133">Transmembrane helix</keyword>
<evidence type="ECO:0000259" key="16">
    <source>
        <dbReference type="Pfam" id="PF20501"/>
    </source>
</evidence>
<feature type="transmembrane region" description="Helical" evidence="11">
    <location>
        <begin position="29"/>
        <end position="54"/>
    </location>
</feature>
<feature type="transmembrane region" description="Helical" evidence="11">
    <location>
        <begin position="318"/>
        <end position="342"/>
    </location>
</feature>
<feature type="transmembrane region" description="Helical" evidence="11">
    <location>
        <begin position="914"/>
        <end position="933"/>
    </location>
</feature>
<feature type="transmembrane region" description="Helical" evidence="11">
    <location>
        <begin position="875"/>
        <end position="894"/>
    </location>
</feature>
<feature type="transmembrane region" description="Helical" evidence="11">
    <location>
        <begin position="158"/>
        <end position="183"/>
    </location>
</feature>
<feature type="transmembrane region" description="Helical" evidence="11">
    <location>
        <begin position="449"/>
        <end position="474"/>
    </location>
</feature>
<dbReference type="PANTHER" id="PTHR43373:SF1">
    <property type="entry name" value="NA(+)_H(+) ANTIPORTER SUBUNIT A"/>
    <property type="match status" value="1"/>
</dbReference>
<feature type="transmembrane region" description="Helical" evidence="11">
    <location>
        <begin position="6"/>
        <end position="22"/>
    </location>
</feature>
<organism evidence="17 18">
    <name type="scientific">Microterricola viridarii</name>
    <dbReference type="NCBI Taxonomy" id="412690"/>
    <lineage>
        <taxon>Bacteria</taxon>
        <taxon>Bacillati</taxon>
        <taxon>Actinomycetota</taxon>
        <taxon>Actinomycetes</taxon>
        <taxon>Micrococcales</taxon>
        <taxon>Microbacteriaceae</taxon>
        <taxon>Microterricola</taxon>
    </lineage>
</organism>
<feature type="transmembrane region" description="Helical" evidence="11">
    <location>
        <begin position="269"/>
        <end position="286"/>
    </location>
</feature>
<feature type="transmembrane region" description="Helical" evidence="11">
    <location>
        <begin position="406"/>
        <end position="428"/>
    </location>
</feature>
<dbReference type="EMBL" id="CP014145">
    <property type="protein sequence ID" value="AMB59457.1"/>
    <property type="molecule type" value="Genomic_DNA"/>
</dbReference>
<evidence type="ECO:0000259" key="13">
    <source>
        <dbReference type="Pfam" id="PF00662"/>
    </source>
</evidence>
<feature type="domain" description="MrpA C-terminal/MbhE" evidence="16">
    <location>
        <begin position="686"/>
        <end position="758"/>
    </location>
</feature>
<dbReference type="PANTHER" id="PTHR43373">
    <property type="entry name" value="NA(+)/H(+) ANTIPORTER SUBUNIT"/>
    <property type="match status" value="1"/>
</dbReference>
<evidence type="ECO:0000256" key="3">
    <source>
        <dbReference type="ARBA" id="ARBA00022449"/>
    </source>
</evidence>
<feature type="domain" description="NADH:quinone oxidoreductase/Mrp antiporter transmembrane" evidence="12">
    <location>
        <begin position="125"/>
        <end position="398"/>
    </location>
</feature>
<dbReference type="GO" id="GO:0015297">
    <property type="term" value="F:antiporter activity"/>
    <property type="evidence" value="ECO:0007669"/>
    <property type="project" value="UniProtKB-KW"/>
</dbReference>
<feature type="transmembrane region" description="Helical" evidence="11">
    <location>
        <begin position="74"/>
        <end position="93"/>
    </location>
</feature>
<accession>A0A0X8E4M4</accession>
<evidence type="ECO:0000256" key="6">
    <source>
        <dbReference type="ARBA" id="ARBA00022989"/>
    </source>
</evidence>
<dbReference type="InterPro" id="IPR025383">
    <property type="entry name" value="MrpA_C/MbhD"/>
</dbReference>
<feature type="domain" description="Na+/H+ antiporter MnhB subunit-related protein" evidence="14">
    <location>
        <begin position="807"/>
        <end position="930"/>
    </location>
</feature>
<feature type="region of interest" description="Disordered" evidence="10">
    <location>
        <begin position="940"/>
        <end position="977"/>
    </location>
</feature>
<dbReference type="InterPro" id="IPR001516">
    <property type="entry name" value="Proton_antipo_N"/>
</dbReference>
<dbReference type="KEGG" id="mvd:AWU67_11975"/>
<feature type="transmembrane region" description="Helical" evidence="11">
    <location>
        <begin position="494"/>
        <end position="518"/>
    </location>
</feature>
<dbReference type="OrthoDB" id="9811798at2"/>
<feature type="transmembrane region" description="Helical" evidence="11">
    <location>
        <begin position="238"/>
        <end position="257"/>
    </location>
</feature>
<dbReference type="InterPro" id="IPR007182">
    <property type="entry name" value="MnhB"/>
</dbReference>
<feature type="transmembrane region" description="Helical" evidence="11">
    <location>
        <begin position="835"/>
        <end position="854"/>
    </location>
</feature>
<evidence type="ECO:0000256" key="2">
    <source>
        <dbReference type="ARBA" id="ARBA00022448"/>
    </source>
</evidence>
<feature type="transmembrane region" description="Helical" evidence="11">
    <location>
        <begin position="363"/>
        <end position="386"/>
    </location>
</feature>
<gene>
    <name evidence="17" type="ORF">AWU67_11975</name>
</gene>
<dbReference type="GO" id="GO:0006811">
    <property type="term" value="P:monoatomic ion transport"/>
    <property type="evidence" value="ECO:0007669"/>
    <property type="project" value="UniProtKB-KW"/>
</dbReference>
<reference evidence="17 18" key="1">
    <citation type="journal article" date="2016" name="J. Biotechnol.">
        <title>First complete genome sequence of a species in the genus Microterricola, an extremophilic cold active enzyme producing bacterial strain ERGS5:02 isolated from Sikkim Himalaya.</title>
        <authorList>
            <person name="Himanshu"/>
            <person name="Swarnkar M.K."/>
            <person name="Singh D."/>
            <person name="Kumar R."/>
        </authorList>
    </citation>
    <scope>NUCLEOTIDE SEQUENCE [LARGE SCALE GENOMIC DNA]</scope>
    <source>
        <strain evidence="17 18">ERGS5:02</strain>
    </source>
</reference>
<feature type="transmembrane region" description="Helical" evidence="11">
    <location>
        <begin position="563"/>
        <end position="585"/>
    </location>
</feature>
<evidence type="ECO:0000256" key="7">
    <source>
        <dbReference type="ARBA" id="ARBA00023065"/>
    </source>
</evidence>
<name>A0A0X8E4M4_9MICO</name>
<dbReference type="InterPro" id="IPR001750">
    <property type="entry name" value="ND/Mrp_TM"/>
</dbReference>
<evidence type="ECO:0000313" key="17">
    <source>
        <dbReference type="EMBL" id="AMB59457.1"/>
    </source>
</evidence>
<evidence type="ECO:0000256" key="5">
    <source>
        <dbReference type="ARBA" id="ARBA00022692"/>
    </source>
</evidence>
<dbReference type="PRINTS" id="PR01434">
    <property type="entry name" value="NADHDHGNASE5"/>
</dbReference>
<evidence type="ECO:0000256" key="10">
    <source>
        <dbReference type="SAM" id="MobiDB-lite"/>
    </source>
</evidence>
<feature type="domain" description="NADH-Ubiquinone oxidoreductase (complex I) chain 5 N-terminal" evidence="13">
    <location>
        <begin position="62"/>
        <end position="108"/>
    </location>
</feature>
<dbReference type="RefSeq" id="WP_067229309.1">
    <property type="nucleotide sequence ID" value="NZ_CP014145.1"/>
</dbReference>
<feature type="transmembrane region" description="Helical" evidence="11">
    <location>
        <begin position="810"/>
        <end position="829"/>
    </location>
</feature>
<feature type="transmembrane region" description="Helical" evidence="11">
    <location>
        <begin position="623"/>
        <end position="641"/>
    </location>
</feature>
<evidence type="ECO:0000313" key="18">
    <source>
        <dbReference type="Proteomes" id="UP000058305"/>
    </source>
</evidence>
<feature type="transmembrane region" description="Helical" evidence="11">
    <location>
        <begin position="129"/>
        <end position="146"/>
    </location>
</feature>
<dbReference type="Pfam" id="PF20501">
    <property type="entry name" value="MbhE"/>
    <property type="match status" value="1"/>
</dbReference>
<evidence type="ECO:0000259" key="14">
    <source>
        <dbReference type="Pfam" id="PF04039"/>
    </source>
</evidence>
<keyword evidence="18" id="KW-1185">Reference proteome</keyword>
<evidence type="ECO:0000256" key="1">
    <source>
        <dbReference type="ARBA" id="ARBA00004651"/>
    </source>
</evidence>
<evidence type="ECO:0000256" key="4">
    <source>
        <dbReference type="ARBA" id="ARBA00022475"/>
    </source>
</evidence>
<keyword evidence="7" id="KW-0406">Ion transport</keyword>
<keyword evidence="2" id="KW-0813">Transport</keyword>
<keyword evidence="5 9" id="KW-0812">Transmembrane</keyword>
<feature type="transmembrane region" description="Helical" evidence="11">
    <location>
        <begin position="597"/>
        <end position="616"/>
    </location>
</feature>
<dbReference type="Pfam" id="PF04039">
    <property type="entry name" value="MnhB"/>
    <property type="match status" value="1"/>
</dbReference>